<dbReference type="GeneTree" id="ENSGT00950000182946"/>
<dbReference type="PANTHER" id="PTHR10271:SF14">
    <property type="entry name" value="INTERFERON-INDUCED PROTEIN WITH TETRATRICOPEPTIDE REPEATS-RELATED"/>
    <property type="match status" value="1"/>
</dbReference>
<dbReference type="SUPFAM" id="SSF48452">
    <property type="entry name" value="TPR-like"/>
    <property type="match status" value="2"/>
</dbReference>
<proteinExistence type="inferred from homology"/>
<dbReference type="KEGG" id="kmr:108247562"/>
<keyword evidence="5" id="KW-1185">Reference proteome</keyword>
<dbReference type="GeneID" id="108247562"/>
<sequence>MMSAAESLESKLEALQSHFTWDLDPRRSKLFRLKDNLEDIGTEEDNIWLGPIYNLQGFIHYKLGFMEEARAFFSRATEAFQQLKTTDEGPWLVVNYGNLAWLHHHTGEDEKSQDFLSKVDALMNKYPAPIKGELHLEVCAEKAWTLMKFDNEKKLQAAEYFQKAIRMEPNTVLWQTSRVLALVSASKHSDSGLDDDIWEDMRVARMEDPKNLYLAAVELKESARRGEQIRDEAQELAEKILLNPVSSYRGLKPLLRSYRQIDAFHEAIDLAERALNEHPDSRYLKRCAALCYKWKIIFSKDRRPNERMISRAIGLYEEVISLYPQSSLVKQLDLANIQAKSGQGLMKSDQTYKKLLREVQDPADKQMIYNSYAKYLNFERQERNKSVEYHMKATAINHQSFFRQNSIKALEKIRDRGRNRMCREITEFLEKLEILQKVNRQ</sequence>
<dbReference type="STRING" id="37003.ENSKMAP00000013701"/>
<dbReference type="Proteomes" id="UP000264800">
    <property type="component" value="Unplaced"/>
</dbReference>
<comment type="similarity">
    <text evidence="3">Belongs to the IFIT family.</text>
</comment>
<evidence type="ECO:0000256" key="3">
    <source>
        <dbReference type="ARBA" id="ARBA00038336"/>
    </source>
</evidence>
<dbReference type="RefSeq" id="XP_017291295.1">
    <property type="nucleotide sequence ID" value="XM_017435806.3"/>
</dbReference>
<dbReference type="AlphaFoldDB" id="A0A3Q3ABQ5"/>
<evidence type="ECO:0000313" key="4">
    <source>
        <dbReference type="Ensembl" id="ENSKMAP00000013701.1"/>
    </source>
</evidence>
<dbReference type="PANTHER" id="PTHR10271">
    <property type="entry name" value="INTERFERON-INDUCED PROTEIN WITH TETRATRICOPEPTIDE REPEATS"/>
    <property type="match status" value="1"/>
</dbReference>
<dbReference type="GO" id="GO:0005829">
    <property type="term" value="C:cytosol"/>
    <property type="evidence" value="ECO:0007669"/>
    <property type="project" value="TreeGrafter"/>
</dbReference>
<organism evidence="4 5">
    <name type="scientific">Kryptolebias marmoratus</name>
    <name type="common">Mangrove killifish</name>
    <name type="synonym">Rivulus marmoratus</name>
    <dbReference type="NCBI Taxonomy" id="37003"/>
    <lineage>
        <taxon>Eukaryota</taxon>
        <taxon>Metazoa</taxon>
        <taxon>Chordata</taxon>
        <taxon>Craniata</taxon>
        <taxon>Vertebrata</taxon>
        <taxon>Euteleostomi</taxon>
        <taxon>Actinopterygii</taxon>
        <taxon>Neopterygii</taxon>
        <taxon>Teleostei</taxon>
        <taxon>Neoteleostei</taxon>
        <taxon>Acanthomorphata</taxon>
        <taxon>Ovalentaria</taxon>
        <taxon>Atherinomorphae</taxon>
        <taxon>Cyprinodontiformes</taxon>
        <taxon>Rivulidae</taxon>
        <taxon>Kryptolebias</taxon>
    </lineage>
</organism>
<reference evidence="4" key="2">
    <citation type="submission" date="2025-09" db="UniProtKB">
        <authorList>
            <consortium name="Ensembl"/>
        </authorList>
    </citation>
    <scope>IDENTIFICATION</scope>
</reference>
<dbReference type="Ensembl" id="ENSKMAT00000013909.1">
    <property type="protein sequence ID" value="ENSKMAP00000013701.1"/>
    <property type="gene ID" value="ENSKMAG00000010287.1"/>
</dbReference>
<dbReference type="OrthoDB" id="10043504at2759"/>
<keyword evidence="2" id="KW-0802">TPR repeat</keyword>
<evidence type="ECO:0000313" key="5">
    <source>
        <dbReference type="Proteomes" id="UP000264800"/>
    </source>
</evidence>
<keyword evidence="1" id="KW-0677">Repeat</keyword>
<dbReference type="Pfam" id="PF13424">
    <property type="entry name" value="TPR_12"/>
    <property type="match status" value="1"/>
</dbReference>
<dbReference type="GO" id="GO:0051607">
    <property type="term" value="P:defense response to virus"/>
    <property type="evidence" value="ECO:0007669"/>
    <property type="project" value="TreeGrafter"/>
</dbReference>
<protein>
    <submittedName>
        <fullName evidence="4">Interferon-induced protein with tetratricopeptide repeats 1-like</fullName>
    </submittedName>
</protein>
<dbReference type="InterPro" id="IPR011990">
    <property type="entry name" value="TPR-like_helical_dom_sf"/>
</dbReference>
<name>A0A3Q3ABQ5_KRYMA</name>
<dbReference type="OMA" id="PADKQMI"/>
<evidence type="ECO:0000256" key="2">
    <source>
        <dbReference type="ARBA" id="ARBA00022803"/>
    </source>
</evidence>
<reference evidence="4" key="1">
    <citation type="submission" date="2025-08" db="UniProtKB">
        <authorList>
            <consortium name="Ensembl"/>
        </authorList>
    </citation>
    <scope>IDENTIFICATION</scope>
</reference>
<accession>A0A3Q3ABQ5</accession>
<dbReference type="Gene3D" id="1.25.40.10">
    <property type="entry name" value="Tetratricopeptide repeat domain"/>
    <property type="match status" value="3"/>
</dbReference>
<evidence type="ECO:0000256" key="1">
    <source>
        <dbReference type="ARBA" id="ARBA00022737"/>
    </source>
</evidence>